<dbReference type="InterPro" id="IPR003838">
    <property type="entry name" value="ABC3_permease_C"/>
</dbReference>
<evidence type="ECO:0000259" key="7">
    <source>
        <dbReference type="Pfam" id="PF02687"/>
    </source>
</evidence>
<dbReference type="Pfam" id="PF12704">
    <property type="entry name" value="MacB_PCD"/>
    <property type="match status" value="1"/>
</dbReference>
<dbReference type="Pfam" id="PF02687">
    <property type="entry name" value="FtsX"/>
    <property type="match status" value="2"/>
</dbReference>
<feature type="transmembrane region" description="Helical" evidence="6">
    <location>
        <begin position="507"/>
        <end position="531"/>
    </location>
</feature>
<keyword evidence="4 6" id="KW-1133">Transmembrane helix</keyword>
<dbReference type="InterPro" id="IPR025857">
    <property type="entry name" value="MacB_PCD"/>
</dbReference>
<dbReference type="Proteomes" id="UP000664417">
    <property type="component" value="Unassembled WGS sequence"/>
</dbReference>
<feature type="transmembrane region" description="Helical" evidence="6">
    <location>
        <begin position="976"/>
        <end position="997"/>
    </location>
</feature>
<dbReference type="EMBL" id="JAFREP010000021">
    <property type="protein sequence ID" value="MBO1321023.1"/>
    <property type="molecule type" value="Genomic_DNA"/>
</dbReference>
<keyword evidence="10" id="KW-1185">Reference proteome</keyword>
<dbReference type="PANTHER" id="PTHR43738:SF2">
    <property type="entry name" value="ABC TRANSPORTER PERMEASE"/>
    <property type="match status" value="1"/>
</dbReference>
<evidence type="ECO:0000256" key="6">
    <source>
        <dbReference type="SAM" id="Phobius"/>
    </source>
</evidence>
<evidence type="ECO:0000256" key="4">
    <source>
        <dbReference type="ARBA" id="ARBA00022989"/>
    </source>
</evidence>
<organism evidence="9 10">
    <name type="scientific">Acanthopleuribacter pedis</name>
    <dbReference type="NCBI Taxonomy" id="442870"/>
    <lineage>
        <taxon>Bacteria</taxon>
        <taxon>Pseudomonadati</taxon>
        <taxon>Acidobacteriota</taxon>
        <taxon>Holophagae</taxon>
        <taxon>Acanthopleuribacterales</taxon>
        <taxon>Acanthopleuribacteraceae</taxon>
        <taxon>Acanthopleuribacter</taxon>
    </lineage>
</organism>
<dbReference type="GO" id="GO:0005886">
    <property type="term" value="C:plasma membrane"/>
    <property type="evidence" value="ECO:0007669"/>
    <property type="project" value="UniProtKB-SubCell"/>
</dbReference>
<evidence type="ECO:0000256" key="3">
    <source>
        <dbReference type="ARBA" id="ARBA00022692"/>
    </source>
</evidence>
<feature type="transmembrane region" description="Helical" evidence="6">
    <location>
        <begin position="12"/>
        <end position="32"/>
    </location>
</feature>
<feature type="transmembrane region" description="Helical" evidence="6">
    <location>
        <begin position="605"/>
        <end position="627"/>
    </location>
</feature>
<feature type="transmembrane region" description="Helical" evidence="6">
    <location>
        <begin position="1028"/>
        <end position="1048"/>
    </location>
</feature>
<dbReference type="AlphaFoldDB" id="A0A8J7QMC8"/>
<dbReference type="InterPro" id="IPR051125">
    <property type="entry name" value="ABC-4/HrtB_transporter"/>
</dbReference>
<feature type="domain" description="MacB-like periplasmic core" evidence="8">
    <location>
        <begin position="16"/>
        <end position="232"/>
    </location>
</feature>
<comment type="subcellular location">
    <subcellularLocation>
        <location evidence="1">Cell membrane</location>
        <topology evidence="1">Multi-pass membrane protein</topology>
    </subcellularLocation>
</comment>
<comment type="caution">
    <text evidence="9">The sequence shown here is derived from an EMBL/GenBank/DDBJ whole genome shotgun (WGS) entry which is preliminary data.</text>
</comment>
<gene>
    <name evidence="9" type="ORF">J3U88_21270</name>
</gene>
<evidence type="ECO:0000313" key="9">
    <source>
        <dbReference type="EMBL" id="MBO1321023.1"/>
    </source>
</evidence>
<feature type="transmembrane region" description="Helical" evidence="6">
    <location>
        <begin position="560"/>
        <end position="585"/>
    </location>
</feature>
<protein>
    <submittedName>
        <fullName evidence="9">ABC transporter permease</fullName>
    </submittedName>
</protein>
<evidence type="ECO:0000256" key="1">
    <source>
        <dbReference type="ARBA" id="ARBA00004651"/>
    </source>
</evidence>
<proteinExistence type="predicted"/>
<keyword evidence="3 6" id="KW-0812">Transmembrane</keyword>
<feature type="domain" description="ABC3 transporter permease C-terminal" evidence="7">
    <location>
        <begin position="981"/>
        <end position="1088"/>
    </location>
</feature>
<keyword evidence="5 6" id="KW-0472">Membrane</keyword>
<evidence type="ECO:0000259" key="8">
    <source>
        <dbReference type="Pfam" id="PF12704"/>
    </source>
</evidence>
<evidence type="ECO:0000256" key="2">
    <source>
        <dbReference type="ARBA" id="ARBA00022475"/>
    </source>
</evidence>
<keyword evidence="2" id="KW-1003">Cell membrane</keyword>
<feature type="domain" description="ABC3 transporter permease C-terminal" evidence="7">
    <location>
        <begin position="511"/>
        <end position="630"/>
    </location>
</feature>
<sequence length="1097" mass="118950">MRALLHYWRIHSAVFLGVVIAASILIGALMVGDSVRLSLAQMALARLGQVDAALTPGRFFPVELADRLQKSSGDQARVVAPVVLIPGFARSDKARVSNLQIIGVEEGYEKLFDSDPLPAFPPRQPGFPPVMLNQPLADALQVKVGDDVLFQFANPSEVNREAVLAHKDESQSHGRLRLRVAMIVPDRGAGGFSPRAAQAGIYNAFVPIKRLQRQLERPDQANMLLIRGAAPGGDQLVEDLASQLSLADYGITTRQAEGQVTFESNAFFLPNPVIDRLTRVAAGDNPHFPIFAYLANSIRKGEKVVPYTTVAALDPRVTKPLFTFTAGSGALSENGMWLNQWAADDMGAAVGDTVTMRYYAVQGDGRSEEETATFTVEGVVAMDGLAVDDHLVPVFPGIEDAENIADWNPPFEMDLDAVRPVDETYWDDYRAAPKAFIHPNRARVMWENRFGDATGFRFVSESPGQTRDAVAKELLAGLRPIDGGWVPFMLREAARAGSRGSTDFTGLFTALSFFLIAAALGLVGMLMRLAVAMRSREIGLRLATGFTVTKVRRQFLKEGLLLTAVAALFGVAGAALYGRVIMYGLQHWWALGEVPLEWVFLPQTALIGWFVSVVISLLTIGWSVRALTQTAPVRLLAMRFSASHQGRGTVATVIRALAAVGFAAAAVGIAMEPRAVPAYFGLGSALLFGYLAHLSLRLSRAREGAAFDGWMALSRRNMIRFSGRFLLAVSLVAFACFTLVMTGLSKYHGDYDVNKPEGPAGGFALIGHSDVPLYREASAWRTGSEDEVAAAMRAVGEVVPMRFLPGDDSSCLNLFAPQRPRLLALPDTAWPEGRFTFTATIEPTDQPWRLLDKTFEDGAVPVIGDFNSVQWILKSGLGKDILYPKPGGGEVRLRIVGLVNKSIFQSELIMAESAFLKAFPDESGYRSFYIDPKDDHDTLALANQLEAAYEDYGLDMTTSNDLLQAFHRIENTYISIFQALGGLGLLLGTLGLAVIVLRNAMERRAEFALLRAVGFPQRRIMWMQFGEATLILVQGIAVGAVSATVAAIPQLLKVGLGAQTFEVAGTLVLVFCVGLLATLASVWQTASAPIVAGLKSQ</sequence>
<feature type="transmembrane region" description="Helical" evidence="6">
    <location>
        <begin position="648"/>
        <end position="670"/>
    </location>
</feature>
<evidence type="ECO:0000256" key="5">
    <source>
        <dbReference type="ARBA" id="ARBA00023136"/>
    </source>
</evidence>
<reference evidence="9" key="1">
    <citation type="submission" date="2021-03" db="EMBL/GenBank/DDBJ databases">
        <authorList>
            <person name="Wang G."/>
        </authorList>
    </citation>
    <scope>NUCLEOTIDE SEQUENCE</scope>
    <source>
        <strain evidence="9">KCTC 12899</strain>
    </source>
</reference>
<feature type="transmembrane region" description="Helical" evidence="6">
    <location>
        <begin position="676"/>
        <end position="696"/>
    </location>
</feature>
<dbReference type="RefSeq" id="WP_207860997.1">
    <property type="nucleotide sequence ID" value="NZ_JAFREP010000021.1"/>
</dbReference>
<feature type="transmembrane region" description="Helical" evidence="6">
    <location>
        <begin position="1068"/>
        <end position="1094"/>
    </location>
</feature>
<dbReference type="PANTHER" id="PTHR43738">
    <property type="entry name" value="ABC TRANSPORTER, MEMBRANE PROTEIN"/>
    <property type="match status" value="1"/>
</dbReference>
<accession>A0A8J7QMC8</accession>
<evidence type="ECO:0000313" key="10">
    <source>
        <dbReference type="Proteomes" id="UP000664417"/>
    </source>
</evidence>
<name>A0A8J7QMC8_9BACT</name>
<feature type="transmembrane region" description="Helical" evidence="6">
    <location>
        <begin position="725"/>
        <end position="744"/>
    </location>
</feature>